<dbReference type="Gene3D" id="1.10.1660.10">
    <property type="match status" value="1"/>
</dbReference>
<sequence>MTKTNDPMYAALDAELEGEDLYPIREVSRLTGVNPVTLRAWERRYGLLVPHRTDSGHRLYSMADIERVRKVTAWIDRGVAVSKVASIIDREVAVSQASVVEHESSRADGAAGLREWQAKLVDAVNSVDLGRLDSVYGQVYSTFPVVTVLRDIVLPVWQMFRDNADPNGISGQWSFLDAFVRGRLFQRISYLRPGLPTVLMAALPGYGHEFEFLSAAAVVAEADANVTLVPGISSYAELTAMAEQSGCDLLLLYGNHALDPEALSKSLPRLEQSLACQVAVAGPVCAVQPAELERAGIRVLAVQGQEVITQVRGLLMGRFDPPPN</sequence>
<dbReference type="PROSITE" id="PS50937">
    <property type="entry name" value="HTH_MERR_2"/>
    <property type="match status" value="1"/>
</dbReference>
<protein>
    <submittedName>
        <fullName evidence="5">MerR family transcriptional regulator</fullName>
    </submittedName>
</protein>
<evidence type="ECO:0000313" key="6">
    <source>
        <dbReference type="Proteomes" id="UP000638188"/>
    </source>
</evidence>
<dbReference type="PANTHER" id="PTHR30204">
    <property type="entry name" value="REDOX-CYCLING DRUG-SENSING TRANSCRIPTIONAL ACTIVATOR SOXR"/>
    <property type="match status" value="1"/>
</dbReference>
<dbReference type="PANTHER" id="PTHR30204:SF67">
    <property type="entry name" value="HTH-TYPE TRANSCRIPTIONAL REGULATOR MLRA-RELATED"/>
    <property type="match status" value="1"/>
</dbReference>
<keyword evidence="3" id="KW-0804">Transcription</keyword>
<evidence type="ECO:0000256" key="3">
    <source>
        <dbReference type="ARBA" id="ARBA00023163"/>
    </source>
</evidence>
<organism evidence="5 6">
    <name type="scientific">Halopseudomonas salina</name>
    <dbReference type="NCBI Taxonomy" id="1323744"/>
    <lineage>
        <taxon>Bacteria</taxon>
        <taxon>Pseudomonadati</taxon>
        <taxon>Pseudomonadota</taxon>
        <taxon>Gammaproteobacteria</taxon>
        <taxon>Pseudomonadales</taxon>
        <taxon>Pseudomonadaceae</taxon>
        <taxon>Halopseudomonas</taxon>
    </lineage>
</organism>
<dbReference type="Pfam" id="PF13411">
    <property type="entry name" value="MerR_1"/>
    <property type="match status" value="1"/>
</dbReference>
<evidence type="ECO:0000313" key="5">
    <source>
        <dbReference type="EMBL" id="GGD11074.1"/>
    </source>
</evidence>
<dbReference type="InterPro" id="IPR047057">
    <property type="entry name" value="MerR_fam"/>
</dbReference>
<evidence type="ECO:0000256" key="2">
    <source>
        <dbReference type="ARBA" id="ARBA00023125"/>
    </source>
</evidence>
<accession>A0ABQ1Q453</accession>
<dbReference type="EMBL" id="BMFF01000009">
    <property type="protein sequence ID" value="GGD11074.1"/>
    <property type="molecule type" value="Genomic_DNA"/>
</dbReference>
<dbReference type="SMART" id="SM00422">
    <property type="entry name" value="HTH_MERR"/>
    <property type="match status" value="1"/>
</dbReference>
<evidence type="ECO:0000259" key="4">
    <source>
        <dbReference type="PROSITE" id="PS50937"/>
    </source>
</evidence>
<proteinExistence type="predicted"/>
<dbReference type="InterPro" id="IPR009061">
    <property type="entry name" value="DNA-bd_dom_put_sf"/>
</dbReference>
<comment type="caution">
    <text evidence="5">The sequence shown here is derived from an EMBL/GenBank/DDBJ whole genome shotgun (WGS) entry which is preliminary data.</text>
</comment>
<keyword evidence="2" id="KW-0238">DNA-binding</keyword>
<dbReference type="CDD" id="cd01104">
    <property type="entry name" value="HTH_MlrA-CarA"/>
    <property type="match status" value="1"/>
</dbReference>
<dbReference type="Proteomes" id="UP000638188">
    <property type="component" value="Unassembled WGS sequence"/>
</dbReference>
<evidence type="ECO:0000256" key="1">
    <source>
        <dbReference type="ARBA" id="ARBA00023015"/>
    </source>
</evidence>
<name>A0ABQ1Q453_9GAMM</name>
<dbReference type="InterPro" id="IPR000551">
    <property type="entry name" value="MerR-type_HTH_dom"/>
</dbReference>
<keyword evidence="1" id="KW-0805">Transcription regulation</keyword>
<dbReference type="RefSeq" id="WP_150279212.1">
    <property type="nucleotide sequence ID" value="NZ_BMFF01000009.1"/>
</dbReference>
<reference evidence="6" key="1">
    <citation type="journal article" date="2019" name="Int. J. Syst. Evol. Microbiol.">
        <title>The Global Catalogue of Microorganisms (GCM) 10K type strain sequencing project: providing services to taxonomists for standard genome sequencing and annotation.</title>
        <authorList>
            <consortium name="The Broad Institute Genomics Platform"/>
            <consortium name="The Broad Institute Genome Sequencing Center for Infectious Disease"/>
            <person name="Wu L."/>
            <person name="Ma J."/>
        </authorList>
    </citation>
    <scope>NUCLEOTIDE SEQUENCE [LARGE SCALE GENOMIC DNA]</scope>
    <source>
        <strain evidence="6">CGMCC 1.12482</strain>
    </source>
</reference>
<keyword evidence="6" id="KW-1185">Reference proteome</keyword>
<gene>
    <name evidence="5" type="ORF">GCM10007418_32610</name>
</gene>
<dbReference type="SUPFAM" id="SSF46955">
    <property type="entry name" value="Putative DNA-binding domain"/>
    <property type="match status" value="1"/>
</dbReference>
<feature type="domain" description="HTH merR-type" evidence="4">
    <location>
        <begin position="21"/>
        <end position="90"/>
    </location>
</feature>